<proteinExistence type="predicted"/>
<evidence type="ECO:0000313" key="2">
    <source>
        <dbReference type="Proteomes" id="UP000019132"/>
    </source>
</evidence>
<reference evidence="1" key="3">
    <citation type="submission" date="2015-02" db="UniProtKB">
        <authorList>
            <consortium name="EnsemblProtists"/>
        </authorList>
    </citation>
    <scope>IDENTIFICATION</scope>
    <source>
        <strain evidence="1">DAOM BR144</strain>
    </source>
</reference>
<accession>K3WDZ3</accession>
<evidence type="ECO:0000313" key="1">
    <source>
        <dbReference type="EnsemblProtists" id="PYU1_T003184"/>
    </source>
</evidence>
<dbReference type="VEuPathDB" id="FungiDB:PYU1_G003177"/>
<protein>
    <submittedName>
        <fullName evidence="1">Uncharacterized protein</fullName>
    </submittedName>
</protein>
<dbReference type="EMBL" id="GL376603">
    <property type="status" value="NOT_ANNOTATED_CDS"/>
    <property type="molecule type" value="Genomic_DNA"/>
</dbReference>
<dbReference type="EnsemblProtists" id="PYU1_T003184">
    <property type="protein sequence ID" value="PYU1_T003184"/>
    <property type="gene ID" value="PYU1_G003177"/>
</dbReference>
<name>K3WDZ3_GLOUD</name>
<dbReference type="HOGENOM" id="CLU_2745649_0_0_1"/>
<reference evidence="2" key="1">
    <citation type="journal article" date="2010" name="Genome Biol.">
        <title>Genome sequence of the necrotrophic plant pathogen Pythium ultimum reveals original pathogenicity mechanisms and effector repertoire.</title>
        <authorList>
            <person name="Levesque C.A."/>
            <person name="Brouwer H."/>
            <person name="Cano L."/>
            <person name="Hamilton J.P."/>
            <person name="Holt C."/>
            <person name="Huitema E."/>
            <person name="Raffaele S."/>
            <person name="Robideau G.P."/>
            <person name="Thines M."/>
            <person name="Win J."/>
            <person name="Zerillo M.M."/>
            <person name="Beakes G.W."/>
            <person name="Boore J.L."/>
            <person name="Busam D."/>
            <person name="Dumas B."/>
            <person name="Ferriera S."/>
            <person name="Fuerstenberg S.I."/>
            <person name="Gachon C.M."/>
            <person name="Gaulin E."/>
            <person name="Govers F."/>
            <person name="Grenville-Briggs L."/>
            <person name="Horner N."/>
            <person name="Hostetler J."/>
            <person name="Jiang R.H."/>
            <person name="Johnson J."/>
            <person name="Krajaejun T."/>
            <person name="Lin H."/>
            <person name="Meijer H.J."/>
            <person name="Moore B."/>
            <person name="Morris P."/>
            <person name="Phuntmart V."/>
            <person name="Puiu D."/>
            <person name="Shetty J."/>
            <person name="Stajich J.E."/>
            <person name="Tripathy S."/>
            <person name="Wawra S."/>
            <person name="van West P."/>
            <person name="Whitty B.R."/>
            <person name="Coutinho P.M."/>
            <person name="Henrissat B."/>
            <person name="Martin F."/>
            <person name="Thomas P.D."/>
            <person name="Tyler B.M."/>
            <person name="De Vries R.P."/>
            <person name="Kamoun S."/>
            <person name="Yandell M."/>
            <person name="Tisserat N."/>
            <person name="Buell C.R."/>
        </authorList>
    </citation>
    <scope>NUCLEOTIDE SEQUENCE</scope>
    <source>
        <strain evidence="2">DAOM:BR144</strain>
    </source>
</reference>
<sequence>MHEFGADRRLLLLKALHDAAVRSVKLRILTAKESISSDNSTGKSNLPEEVKKLVDVPEASASALLERYRLI</sequence>
<dbReference type="Proteomes" id="UP000019132">
    <property type="component" value="Unassembled WGS sequence"/>
</dbReference>
<reference evidence="2" key="2">
    <citation type="submission" date="2010-04" db="EMBL/GenBank/DDBJ databases">
        <authorList>
            <person name="Buell R."/>
            <person name="Hamilton J."/>
            <person name="Hostetler J."/>
        </authorList>
    </citation>
    <scope>NUCLEOTIDE SEQUENCE [LARGE SCALE GENOMIC DNA]</scope>
    <source>
        <strain evidence="2">DAOM:BR144</strain>
    </source>
</reference>
<keyword evidence="2" id="KW-1185">Reference proteome</keyword>
<dbReference type="InParanoid" id="K3WDZ3"/>
<dbReference type="AlphaFoldDB" id="K3WDZ3"/>
<organism evidence="1 2">
    <name type="scientific">Globisporangium ultimum (strain ATCC 200006 / CBS 805.95 / DAOM BR144)</name>
    <name type="common">Pythium ultimum</name>
    <dbReference type="NCBI Taxonomy" id="431595"/>
    <lineage>
        <taxon>Eukaryota</taxon>
        <taxon>Sar</taxon>
        <taxon>Stramenopiles</taxon>
        <taxon>Oomycota</taxon>
        <taxon>Peronosporomycetes</taxon>
        <taxon>Pythiales</taxon>
        <taxon>Pythiaceae</taxon>
        <taxon>Globisporangium</taxon>
    </lineage>
</organism>